<evidence type="ECO:0000313" key="5">
    <source>
        <dbReference type="Proteomes" id="UP000003494"/>
    </source>
</evidence>
<dbReference type="AlphaFoldDB" id="C4GDX4"/>
<dbReference type="PANTHER" id="PTHR41259:SF1">
    <property type="entry name" value="DOUBLE-STRAND BREAK REPAIR RAD50 ATPASE, PUTATIVE-RELATED"/>
    <property type="match status" value="1"/>
</dbReference>
<keyword evidence="5" id="KW-1185">Reference proteome</keyword>
<keyword evidence="2" id="KW-0812">Transmembrane</keyword>
<sequence>MRLISCYIAGFGTIRDRNFIFKPGLNAILEENGWGKTTFCVFLKAMFYGMEYSRGTKTLHERQRYEPWDGGSYGGSLVFATGEKEYRIERSFGHTDKSDRFSLIDLSTNQQSSDFSDQIGEELFSVDRESFEKSIFVPQNALDTGITDSMNAHMGRGSRVNRDDVTHFEEAIASIENQIRDYNRNSKTNTGRLRLLQQKISLKQELADRIPATQEAARAAEERLLEKKSQLHQLEEQKKALNDRVTEQVKREQALGAFRQKRQQLAESEKELEKYQIFFAKGIPSPEAMEEVTDADHQLAVREKELEELRAKVPKEAYVTDLMKLFPEEIPTPGQFAAWSREAAHLKDLRIQQSYAVMSEEDRDQLAELREYFSVKNPSREELDLISSEINNLASCTGRVSELTKQSEELERSREEKIADRHSESGFGLSLVTGLIALVLVLGGGAFLTLYASGGGFIRQILGLVFVGAAVVVAVGGFSGQRRRQSAYQQVLSDLDQEIEQAREERQEAVKRRDASRKICIDFLSLFPEDEQSMQQHLTEIRIKKENFDRLTAAEARAIDNSAGAVEELANASMRLYTQLQPYADSYEMDLYHEFNEEALLQRLQEDAQAYRDYVTARGQVENLEEQVMGWRKAIGDFLADYPLTEKSRHERIAQIRRNMDRLADLTGRVEELRKEVSEEEGEMIQVSEGQSVEELQREQALLDASVVELTQVISDLKDDWTNLLEELQDYEEAGDEARDLREQETVMLDNVRILELTRDYLNRARESYLARYMGPLQDNMQGYLEILGGRAMAERPERFTLDIDLNPKLIYKEQQKRGEFLSAGYHDLIALAARFALVDTIFSKDQPMVILDDPFNNLDQDKVKRALAFLGQIAGRRQLVYLTCHPSRMPAENGTVPF</sequence>
<dbReference type="RefSeq" id="WP_006907275.1">
    <property type="nucleotide sequence ID" value="NZ_GG665867.1"/>
</dbReference>
<feature type="coiled-coil region" evidence="1">
    <location>
        <begin position="714"/>
        <end position="744"/>
    </location>
</feature>
<dbReference type="eggNOG" id="COG0419">
    <property type="taxonomic scope" value="Bacteria"/>
</dbReference>
<gene>
    <name evidence="4" type="ORF">GCWU000342_02298</name>
</gene>
<dbReference type="HOGENOM" id="CLU_015588_0_0_9"/>
<dbReference type="EMBL" id="ACIP02000007">
    <property type="protein sequence ID" value="EEP27603.1"/>
    <property type="molecule type" value="Genomic_DNA"/>
</dbReference>
<feature type="coiled-coil region" evidence="1">
    <location>
        <begin position="165"/>
        <end position="312"/>
    </location>
</feature>
<dbReference type="Proteomes" id="UP000003494">
    <property type="component" value="Unassembled WGS sequence"/>
</dbReference>
<evidence type="ECO:0000313" key="4">
    <source>
        <dbReference type="EMBL" id="EEP27603.1"/>
    </source>
</evidence>
<evidence type="ECO:0000259" key="3">
    <source>
        <dbReference type="Pfam" id="PF13476"/>
    </source>
</evidence>
<dbReference type="Gene3D" id="3.40.50.300">
    <property type="entry name" value="P-loop containing nucleotide triphosphate hydrolases"/>
    <property type="match status" value="2"/>
</dbReference>
<feature type="coiled-coil region" evidence="1">
    <location>
        <begin position="393"/>
        <end position="420"/>
    </location>
</feature>
<evidence type="ECO:0000256" key="1">
    <source>
        <dbReference type="SAM" id="Coils"/>
    </source>
</evidence>
<keyword evidence="2" id="KW-0472">Membrane</keyword>
<comment type="caution">
    <text evidence="4">The sequence shown here is derived from an EMBL/GenBank/DDBJ whole genome shotgun (WGS) entry which is preliminary data.</text>
</comment>
<feature type="domain" description="Rad50/SbcC-type AAA" evidence="3">
    <location>
        <begin position="7"/>
        <end position="243"/>
    </location>
</feature>
<feature type="transmembrane region" description="Helical" evidence="2">
    <location>
        <begin position="457"/>
        <end position="478"/>
    </location>
</feature>
<protein>
    <recommendedName>
        <fullName evidence="3">Rad50/SbcC-type AAA domain-containing protein</fullName>
    </recommendedName>
</protein>
<dbReference type="Pfam" id="PF13476">
    <property type="entry name" value="AAA_23"/>
    <property type="match status" value="1"/>
</dbReference>
<dbReference type="PANTHER" id="PTHR41259">
    <property type="entry name" value="DOUBLE-STRAND BREAK REPAIR RAD50 ATPASE, PUTATIVE-RELATED"/>
    <property type="match status" value="1"/>
</dbReference>
<feature type="transmembrane region" description="Helical" evidence="2">
    <location>
        <begin position="427"/>
        <end position="451"/>
    </location>
</feature>
<dbReference type="eggNOG" id="COG4717">
    <property type="taxonomic scope" value="Bacteria"/>
</dbReference>
<evidence type="ECO:0000256" key="2">
    <source>
        <dbReference type="SAM" id="Phobius"/>
    </source>
</evidence>
<dbReference type="SUPFAM" id="SSF52540">
    <property type="entry name" value="P-loop containing nucleoside triphosphate hydrolases"/>
    <property type="match status" value="1"/>
</dbReference>
<feature type="coiled-coil region" evidence="1">
    <location>
        <begin position="656"/>
        <end position="690"/>
    </location>
</feature>
<keyword evidence="2" id="KW-1133">Transmembrane helix</keyword>
<dbReference type="InterPro" id="IPR038729">
    <property type="entry name" value="Rad50/SbcC_AAA"/>
</dbReference>
<accession>C4GDX4</accession>
<dbReference type="InterPro" id="IPR027417">
    <property type="entry name" value="P-loop_NTPase"/>
</dbReference>
<organism evidence="4 5">
    <name type="scientific">Shuttleworthella satelles DSM 14600</name>
    <dbReference type="NCBI Taxonomy" id="626523"/>
    <lineage>
        <taxon>Bacteria</taxon>
        <taxon>Bacillati</taxon>
        <taxon>Bacillota</taxon>
        <taxon>Clostridia</taxon>
        <taxon>Lachnospirales</taxon>
        <taxon>Lachnospiraceae</taxon>
        <taxon>Shuttleworthella</taxon>
    </lineage>
</organism>
<keyword evidence="1" id="KW-0175">Coiled coil</keyword>
<reference evidence="4" key="1">
    <citation type="submission" date="2009-04" db="EMBL/GenBank/DDBJ databases">
        <authorList>
            <person name="Weinstock G."/>
            <person name="Sodergren E."/>
            <person name="Clifton S."/>
            <person name="Fulton L."/>
            <person name="Fulton B."/>
            <person name="Courtney L."/>
            <person name="Fronick C."/>
            <person name="Harrison M."/>
            <person name="Strong C."/>
            <person name="Farmer C."/>
            <person name="Delahaunty K."/>
            <person name="Markovic C."/>
            <person name="Hall O."/>
            <person name="Minx P."/>
            <person name="Tomlinson C."/>
            <person name="Mitreva M."/>
            <person name="Nelson J."/>
            <person name="Hou S."/>
            <person name="Wollam A."/>
            <person name="Pepin K.H."/>
            <person name="Johnson M."/>
            <person name="Bhonagiri V."/>
            <person name="Nash W.E."/>
            <person name="Warren W."/>
            <person name="Chinwalla A."/>
            <person name="Mardis E.R."/>
            <person name="Wilson R.K."/>
        </authorList>
    </citation>
    <scope>NUCLEOTIDE SEQUENCE [LARGE SCALE GENOMIC DNA]</scope>
    <source>
        <strain evidence="4">DSM 14600</strain>
    </source>
</reference>
<dbReference type="STRING" id="626523.GCWU000342_02298"/>
<feature type="coiled-coil region" evidence="1">
    <location>
        <begin position="485"/>
        <end position="519"/>
    </location>
</feature>
<name>C4GDX4_9FIRM</name>
<proteinExistence type="predicted"/>